<dbReference type="PRINTS" id="PR00038">
    <property type="entry name" value="HTHLUXR"/>
</dbReference>
<dbReference type="GO" id="GO:0003677">
    <property type="term" value="F:DNA binding"/>
    <property type="evidence" value="ECO:0007669"/>
    <property type="project" value="UniProtKB-KW"/>
</dbReference>
<dbReference type="PANTHER" id="PTHR43214">
    <property type="entry name" value="TWO-COMPONENT RESPONSE REGULATOR"/>
    <property type="match status" value="1"/>
</dbReference>
<gene>
    <name evidence="6" type="ordered locus">Tter_0300</name>
</gene>
<evidence type="ECO:0000256" key="1">
    <source>
        <dbReference type="ARBA" id="ARBA00022553"/>
    </source>
</evidence>
<dbReference type="GO" id="GO:0006355">
    <property type="term" value="P:regulation of DNA-templated transcription"/>
    <property type="evidence" value="ECO:0007669"/>
    <property type="project" value="InterPro"/>
</dbReference>
<dbReference type="SUPFAM" id="SSF46894">
    <property type="entry name" value="C-terminal effector domain of the bipartite response regulators"/>
    <property type="match status" value="1"/>
</dbReference>
<dbReference type="SUPFAM" id="SSF52172">
    <property type="entry name" value="CheY-like"/>
    <property type="match status" value="1"/>
</dbReference>
<dbReference type="HOGENOM" id="CLU_000445_90_10_0"/>
<feature type="domain" description="Response regulatory" evidence="5">
    <location>
        <begin position="13"/>
        <end position="128"/>
    </location>
</feature>
<dbReference type="GO" id="GO:0000160">
    <property type="term" value="P:phosphorelay signal transduction system"/>
    <property type="evidence" value="ECO:0007669"/>
    <property type="project" value="InterPro"/>
</dbReference>
<sequence>MQEEQVSGTEAIRVVIAEDHALVREGTKELLEKRGIRVIGEASNGEEAVELAQKLQPDLILMDVSMPKLNGIDATKIIKQKHPNIAVLVLSAYDDDQYVFALLQAGAAGYILKDAHADEVVNAVKAVANGESVLAPSIAKKVLSRFTSPSTQPEHPSPVLTDRELDVLRLAAKGESNKAIAQQLHLSPRTVQVHLSNIFNKFGVASRTEAVLHALKLGLIDLSE</sequence>
<dbReference type="PROSITE" id="PS50043">
    <property type="entry name" value="HTH_LUXR_2"/>
    <property type="match status" value="1"/>
</dbReference>
<proteinExistence type="predicted"/>
<dbReference type="PROSITE" id="PS50110">
    <property type="entry name" value="RESPONSE_REGULATORY"/>
    <property type="match status" value="1"/>
</dbReference>
<dbReference type="STRING" id="525904.Tter_0300"/>
<dbReference type="InterPro" id="IPR011006">
    <property type="entry name" value="CheY-like_superfamily"/>
</dbReference>
<dbReference type="InterPro" id="IPR001789">
    <property type="entry name" value="Sig_transdc_resp-reg_receiver"/>
</dbReference>
<evidence type="ECO:0000313" key="7">
    <source>
        <dbReference type="Proteomes" id="UP000000323"/>
    </source>
</evidence>
<dbReference type="CDD" id="cd17535">
    <property type="entry name" value="REC_NarL-like"/>
    <property type="match status" value="1"/>
</dbReference>
<evidence type="ECO:0000313" key="6">
    <source>
        <dbReference type="EMBL" id="ACZ41222.1"/>
    </source>
</evidence>
<feature type="domain" description="HTH luxR-type" evidence="4">
    <location>
        <begin position="153"/>
        <end position="218"/>
    </location>
</feature>
<name>D1CE66_THET1</name>
<reference evidence="7" key="1">
    <citation type="journal article" date="2010" name="Stand. Genomic Sci.">
        <title>Complete genome sequence of 'Thermobaculum terrenum' type strain (YNP1).</title>
        <authorList>
            <person name="Kiss H."/>
            <person name="Cleland D."/>
            <person name="Lapidus A."/>
            <person name="Lucas S."/>
            <person name="Glavina Del Rio T."/>
            <person name="Nolan M."/>
            <person name="Tice H."/>
            <person name="Han C."/>
            <person name="Goodwin L."/>
            <person name="Pitluck S."/>
            <person name="Liolios K."/>
            <person name="Ivanova N."/>
            <person name="Mavromatis K."/>
            <person name="Ovchinnikova G."/>
            <person name="Pati A."/>
            <person name="Chen A."/>
            <person name="Palaniappan K."/>
            <person name="Land M."/>
            <person name="Hauser L."/>
            <person name="Chang Y."/>
            <person name="Jeffries C."/>
            <person name="Lu M."/>
            <person name="Brettin T."/>
            <person name="Detter J."/>
            <person name="Goker M."/>
            <person name="Tindall B."/>
            <person name="Beck B."/>
            <person name="McDermott T."/>
            <person name="Woyke T."/>
            <person name="Bristow J."/>
            <person name="Eisen J."/>
            <person name="Markowitz V."/>
            <person name="Hugenholtz P."/>
            <person name="Kyrpides N."/>
            <person name="Klenk H."/>
            <person name="Cheng J."/>
        </authorList>
    </citation>
    <scope>NUCLEOTIDE SEQUENCE [LARGE SCALE GENOMIC DNA]</scope>
    <source>
        <strain evidence="7">ATCC BAA-798 / YNP1</strain>
    </source>
</reference>
<dbReference type="OrthoDB" id="9780153at2"/>
<dbReference type="InterPro" id="IPR000792">
    <property type="entry name" value="Tscrpt_reg_LuxR_C"/>
</dbReference>
<dbReference type="PROSITE" id="PS00622">
    <property type="entry name" value="HTH_LUXR_1"/>
    <property type="match status" value="1"/>
</dbReference>
<evidence type="ECO:0000256" key="2">
    <source>
        <dbReference type="ARBA" id="ARBA00023125"/>
    </source>
</evidence>
<dbReference type="CDD" id="cd06170">
    <property type="entry name" value="LuxR_C_like"/>
    <property type="match status" value="1"/>
</dbReference>
<evidence type="ECO:0000259" key="4">
    <source>
        <dbReference type="PROSITE" id="PS50043"/>
    </source>
</evidence>
<dbReference type="PANTHER" id="PTHR43214:SF43">
    <property type="entry name" value="TWO-COMPONENT RESPONSE REGULATOR"/>
    <property type="match status" value="1"/>
</dbReference>
<dbReference type="InterPro" id="IPR016032">
    <property type="entry name" value="Sig_transdc_resp-reg_C-effctor"/>
</dbReference>
<dbReference type="SMART" id="SM00448">
    <property type="entry name" value="REC"/>
    <property type="match status" value="1"/>
</dbReference>
<dbReference type="EMBL" id="CP001825">
    <property type="protein sequence ID" value="ACZ41222.1"/>
    <property type="molecule type" value="Genomic_DNA"/>
</dbReference>
<organism evidence="6 7">
    <name type="scientific">Thermobaculum terrenum (strain ATCC BAA-798 / CCMEE 7001 / YNP1)</name>
    <dbReference type="NCBI Taxonomy" id="525904"/>
    <lineage>
        <taxon>Bacteria</taxon>
        <taxon>Bacillati</taxon>
        <taxon>Chloroflexota</taxon>
        <taxon>Chloroflexia</taxon>
        <taxon>Candidatus Thermobaculales</taxon>
        <taxon>Candidatus Thermobaculaceae</taxon>
        <taxon>Thermobaculum</taxon>
    </lineage>
</organism>
<evidence type="ECO:0000256" key="3">
    <source>
        <dbReference type="PROSITE-ProRule" id="PRU00169"/>
    </source>
</evidence>
<dbReference type="Pfam" id="PF00196">
    <property type="entry name" value="GerE"/>
    <property type="match status" value="1"/>
</dbReference>
<keyword evidence="1 3" id="KW-0597">Phosphoprotein</keyword>
<dbReference type="AlphaFoldDB" id="D1CE66"/>
<evidence type="ECO:0000259" key="5">
    <source>
        <dbReference type="PROSITE" id="PS50110"/>
    </source>
</evidence>
<dbReference type="KEGG" id="ttr:Tter_0300"/>
<dbReference type="Proteomes" id="UP000000323">
    <property type="component" value="Chromosome 1"/>
</dbReference>
<dbReference type="Gene3D" id="3.40.50.2300">
    <property type="match status" value="1"/>
</dbReference>
<accession>D1CE66</accession>
<dbReference type="InterPro" id="IPR058245">
    <property type="entry name" value="NreC/VraR/RcsB-like_REC"/>
</dbReference>
<dbReference type="eggNOG" id="COG2197">
    <property type="taxonomic scope" value="Bacteria"/>
</dbReference>
<dbReference type="SMART" id="SM00421">
    <property type="entry name" value="HTH_LUXR"/>
    <property type="match status" value="1"/>
</dbReference>
<feature type="modified residue" description="4-aspartylphosphate" evidence="3">
    <location>
        <position position="63"/>
    </location>
</feature>
<dbReference type="Pfam" id="PF00072">
    <property type="entry name" value="Response_reg"/>
    <property type="match status" value="1"/>
</dbReference>
<keyword evidence="7" id="KW-1185">Reference proteome</keyword>
<protein>
    <submittedName>
        <fullName evidence="6">Two component transcriptional regulator, LuxR family</fullName>
    </submittedName>
</protein>
<keyword evidence="2" id="KW-0238">DNA-binding</keyword>
<dbReference type="RefSeq" id="WP_012874257.1">
    <property type="nucleotide sequence ID" value="NC_013525.1"/>
</dbReference>
<dbReference type="InterPro" id="IPR039420">
    <property type="entry name" value="WalR-like"/>
</dbReference>